<dbReference type="Proteomes" id="UP000054721">
    <property type="component" value="Unassembled WGS sequence"/>
</dbReference>
<gene>
    <name evidence="1" type="ORF">T02_12231</name>
</gene>
<sequence>MQLETWIPSCVLFDWWFSPWELWEYWLLLHWGPYAQPNGWL</sequence>
<keyword evidence="2" id="KW-1185">Reference proteome</keyword>
<evidence type="ECO:0000313" key="2">
    <source>
        <dbReference type="Proteomes" id="UP000054721"/>
    </source>
</evidence>
<dbReference type="AlphaFoldDB" id="A0A0V1KH06"/>
<protein>
    <submittedName>
        <fullName evidence="1">Uncharacterized protein</fullName>
    </submittedName>
</protein>
<comment type="caution">
    <text evidence="1">The sequence shown here is derived from an EMBL/GenBank/DDBJ whole genome shotgun (WGS) entry which is preliminary data.</text>
</comment>
<accession>A0A0V1KH06</accession>
<proteinExistence type="predicted"/>
<reference evidence="1 2" key="1">
    <citation type="submission" date="2015-05" db="EMBL/GenBank/DDBJ databases">
        <title>Evolution of Trichinella species and genotypes.</title>
        <authorList>
            <person name="Korhonen P.K."/>
            <person name="Edoardo P."/>
            <person name="Giuseppe L.R."/>
            <person name="Gasser R.B."/>
        </authorList>
    </citation>
    <scope>NUCLEOTIDE SEQUENCE [LARGE SCALE GENOMIC DNA]</scope>
    <source>
        <strain evidence="1">ISS10</strain>
    </source>
</reference>
<evidence type="ECO:0000313" key="1">
    <source>
        <dbReference type="EMBL" id="KRZ46480.1"/>
    </source>
</evidence>
<dbReference type="EMBL" id="JYDW01003209">
    <property type="protein sequence ID" value="KRZ46480.1"/>
    <property type="molecule type" value="Genomic_DNA"/>
</dbReference>
<organism evidence="1 2">
    <name type="scientific">Trichinella nativa</name>
    <dbReference type="NCBI Taxonomy" id="6335"/>
    <lineage>
        <taxon>Eukaryota</taxon>
        <taxon>Metazoa</taxon>
        <taxon>Ecdysozoa</taxon>
        <taxon>Nematoda</taxon>
        <taxon>Enoplea</taxon>
        <taxon>Dorylaimia</taxon>
        <taxon>Trichinellida</taxon>
        <taxon>Trichinellidae</taxon>
        <taxon>Trichinella</taxon>
    </lineage>
</organism>
<name>A0A0V1KH06_9BILA</name>